<proteinExistence type="predicted"/>
<feature type="non-terminal residue" evidence="2">
    <location>
        <position position="128"/>
    </location>
</feature>
<dbReference type="EMBL" id="BKCP01000891">
    <property type="protein sequence ID" value="GER26189.1"/>
    <property type="molecule type" value="Genomic_DNA"/>
</dbReference>
<keyword evidence="1" id="KW-0472">Membrane</keyword>
<reference evidence="3" key="1">
    <citation type="journal article" date="2019" name="Curr. Biol.">
        <title>Genome Sequence of Striga asiatica Provides Insight into the Evolution of Plant Parasitism.</title>
        <authorList>
            <person name="Yoshida S."/>
            <person name="Kim S."/>
            <person name="Wafula E.K."/>
            <person name="Tanskanen J."/>
            <person name="Kim Y.M."/>
            <person name="Honaas L."/>
            <person name="Yang Z."/>
            <person name="Spallek T."/>
            <person name="Conn C.E."/>
            <person name="Ichihashi Y."/>
            <person name="Cheong K."/>
            <person name="Cui S."/>
            <person name="Der J.P."/>
            <person name="Gundlach H."/>
            <person name="Jiao Y."/>
            <person name="Hori C."/>
            <person name="Ishida J.K."/>
            <person name="Kasahara H."/>
            <person name="Kiba T."/>
            <person name="Kim M.S."/>
            <person name="Koo N."/>
            <person name="Laohavisit A."/>
            <person name="Lee Y.H."/>
            <person name="Lumba S."/>
            <person name="McCourt P."/>
            <person name="Mortimer J.C."/>
            <person name="Mutuku J.M."/>
            <person name="Nomura T."/>
            <person name="Sasaki-Sekimoto Y."/>
            <person name="Seto Y."/>
            <person name="Wang Y."/>
            <person name="Wakatake T."/>
            <person name="Sakakibara H."/>
            <person name="Demura T."/>
            <person name="Yamaguchi S."/>
            <person name="Yoneyama K."/>
            <person name="Manabe R.I."/>
            <person name="Nelson D.C."/>
            <person name="Schulman A.H."/>
            <person name="Timko M.P."/>
            <person name="dePamphilis C.W."/>
            <person name="Choi D."/>
            <person name="Shirasu K."/>
        </authorList>
    </citation>
    <scope>NUCLEOTIDE SEQUENCE [LARGE SCALE GENOMIC DNA]</scope>
    <source>
        <strain evidence="3">cv. UVA1</strain>
    </source>
</reference>
<sequence length="128" mass="14772">MKKVDAEIIPNTSLLQVNMLMKKGSRTKMIGIAYIIGYILMWTTSPYQNAACKKRSVIWTVSIETVPFIKHIKIQRIMEQTIGSQLPRVPMVKIFSGTPRNFKILWIRNPTRRSAVCMIHQDLIIIDN</sequence>
<name>A0A5A7P060_STRAF</name>
<protein>
    <submittedName>
        <fullName evidence="2">Adenine nucleotide alpha hydrolases-likesuperfamily protein</fullName>
    </submittedName>
</protein>
<keyword evidence="3" id="KW-1185">Reference proteome</keyword>
<dbReference type="Proteomes" id="UP000325081">
    <property type="component" value="Unassembled WGS sequence"/>
</dbReference>
<feature type="transmembrane region" description="Helical" evidence="1">
    <location>
        <begin position="29"/>
        <end position="47"/>
    </location>
</feature>
<keyword evidence="1" id="KW-1133">Transmembrane helix</keyword>
<keyword evidence="1" id="KW-0812">Transmembrane</keyword>
<evidence type="ECO:0000313" key="3">
    <source>
        <dbReference type="Proteomes" id="UP000325081"/>
    </source>
</evidence>
<evidence type="ECO:0000256" key="1">
    <source>
        <dbReference type="SAM" id="Phobius"/>
    </source>
</evidence>
<dbReference type="AlphaFoldDB" id="A0A5A7P060"/>
<accession>A0A5A7P060</accession>
<dbReference type="GO" id="GO:0016787">
    <property type="term" value="F:hydrolase activity"/>
    <property type="evidence" value="ECO:0007669"/>
    <property type="project" value="UniProtKB-KW"/>
</dbReference>
<comment type="caution">
    <text evidence="2">The sequence shown here is derived from an EMBL/GenBank/DDBJ whole genome shotgun (WGS) entry which is preliminary data.</text>
</comment>
<organism evidence="2 3">
    <name type="scientific">Striga asiatica</name>
    <name type="common">Asiatic witchweed</name>
    <name type="synonym">Buchnera asiatica</name>
    <dbReference type="NCBI Taxonomy" id="4170"/>
    <lineage>
        <taxon>Eukaryota</taxon>
        <taxon>Viridiplantae</taxon>
        <taxon>Streptophyta</taxon>
        <taxon>Embryophyta</taxon>
        <taxon>Tracheophyta</taxon>
        <taxon>Spermatophyta</taxon>
        <taxon>Magnoliopsida</taxon>
        <taxon>eudicotyledons</taxon>
        <taxon>Gunneridae</taxon>
        <taxon>Pentapetalae</taxon>
        <taxon>asterids</taxon>
        <taxon>lamiids</taxon>
        <taxon>Lamiales</taxon>
        <taxon>Orobanchaceae</taxon>
        <taxon>Buchnereae</taxon>
        <taxon>Striga</taxon>
    </lineage>
</organism>
<keyword evidence="2" id="KW-0378">Hydrolase</keyword>
<gene>
    <name evidence="2" type="ORF">STAS_01833</name>
</gene>
<evidence type="ECO:0000313" key="2">
    <source>
        <dbReference type="EMBL" id="GER26189.1"/>
    </source>
</evidence>